<evidence type="ECO:0000256" key="1">
    <source>
        <dbReference type="ARBA" id="ARBA00004613"/>
    </source>
</evidence>
<organism evidence="7 8">
    <name type="scientific">Pseudonocardia yuanmonensis</name>
    <dbReference type="NCBI Taxonomy" id="1095914"/>
    <lineage>
        <taxon>Bacteria</taxon>
        <taxon>Bacillati</taxon>
        <taxon>Actinomycetota</taxon>
        <taxon>Actinomycetes</taxon>
        <taxon>Pseudonocardiales</taxon>
        <taxon>Pseudonocardiaceae</taxon>
        <taxon>Pseudonocardia</taxon>
    </lineage>
</organism>
<name>A0ABP8WA91_9PSEU</name>
<feature type="compositionally biased region" description="Low complexity" evidence="4">
    <location>
        <begin position="215"/>
        <end position="224"/>
    </location>
</feature>
<keyword evidence="3 5" id="KW-0732">Signal</keyword>
<evidence type="ECO:0000313" key="7">
    <source>
        <dbReference type="EMBL" id="GAA4685490.1"/>
    </source>
</evidence>
<evidence type="ECO:0000313" key="8">
    <source>
        <dbReference type="Proteomes" id="UP001500325"/>
    </source>
</evidence>
<feature type="region of interest" description="Disordered" evidence="4">
    <location>
        <begin position="296"/>
        <end position="316"/>
    </location>
</feature>
<feature type="domain" description="Carbohydrate-binding module family 96" evidence="6">
    <location>
        <begin position="212"/>
        <end position="373"/>
    </location>
</feature>
<keyword evidence="8" id="KW-1185">Reference proteome</keyword>
<feature type="region of interest" description="Disordered" evidence="4">
    <location>
        <begin position="215"/>
        <end position="234"/>
    </location>
</feature>
<feature type="region of interest" description="Disordered" evidence="4">
    <location>
        <begin position="33"/>
        <end position="54"/>
    </location>
</feature>
<evidence type="ECO:0000256" key="2">
    <source>
        <dbReference type="ARBA" id="ARBA00022525"/>
    </source>
</evidence>
<feature type="compositionally biased region" description="Polar residues" evidence="4">
    <location>
        <begin position="39"/>
        <end position="50"/>
    </location>
</feature>
<feature type="chain" id="PRO_5046571311" description="Carbohydrate-binding module family 96 domain-containing protein" evidence="5">
    <location>
        <begin position="33"/>
        <end position="375"/>
    </location>
</feature>
<comment type="subcellular location">
    <subcellularLocation>
        <location evidence="1">Secreted</location>
    </subcellularLocation>
</comment>
<feature type="signal peptide" evidence="5">
    <location>
        <begin position="1"/>
        <end position="32"/>
    </location>
</feature>
<protein>
    <recommendedName>
        <fullName evidence="6">Carbohydrate-binding module family 96 domain-containing protein</fullName>
    </recommendedName>
</protein>
<dbReference type="NCBIfam" id="NF033679">
    <property type="entry name" value="DNRLRE_dom"/>
    <property type="match status" value="1"/>
</dbReference>
<dbReference type="EMBL" id="BAABIC010000006">
    <property type="protein sequence ID" value="GAA4685490.1"/>
    <property type="molecule type" value="Genomic_DNA"/>
</dbReference>
<evidence type="ECO:0000259" key="6">
    <source>
        <dbReference type="Pfam" id="PF24517"/>
    </source>
</evidence>
<accession>A0ABP8WA91</accession>
<gene>
    <name evidence="7" type="ORF">GCM10023215_20840</name>
</gene>
<keyword evidence="2" id="KW-0964">Secreted</keyword>
<dbReference type="Proteomes" id="UP001500325">
    <property type="component" value="Unassembled WGS sequence"/>
</dbReference>
<evidence type="ECO:0000256" key="4">
    <source>
        <dbReference type="SAM" id="MobiDB-lite"/>
    </source>
</evidence>
<dbReference type="InterPro" id="IPR055372">
    <property type="entry name" value="CBM96"/>
</dbReference>
<sequence length="375" mass="39002">MERRAVSRIATLLSLALSLGTAAVLAAAPAAAAPVGSTEAGSSTNATSESAVRPDGARTVTLYSGPVRVQRGAEWLPVDLTLRAGPDGVVRPVASPHDLTLTPTGPSVRYADGGSAAVVWPEPLPAPRLDGPKAVYRQVRPGYDLEVEATRAGFAASVRKDGTPTGPAPELRLTGNAEALPEAPGPLTEAESAVSRVVAAAPVTAEAPVPFDTTTQTTVRNTDTSGDPDLRLGSYDGTEAARSYLTFDLTGARSGTVRTATLDLYQTWSASCRPRAWEVWTLPAGTTVGPELRWANQPQGERPRATSTDTRGNAARCAPGWSSVDVTELVREWTAAGATAGTVMLKAADESDPLSWKRFASAETATVPHLTVTLG</sequence>
<dbReference type="Pfam" id="PF24517">
    <property type="entry name" value="CBM96"/>
    <property type="match status" value="1"/>
</dbReference>
<proteinExistence type="predicted"/>
<evidence type="ECO:0000256" key="5">
    <source>
        <dbReference type="SAM" id="SignalP"/>
    </source>
</evidence>
<reference evidence="8" key="1">
    <citation type="journal article" date="2019" name="Int. J. Syst. Evol. Microbiol.">
        <title>The Global Catalogue of Microorganisms (GCM) 10K type strain sequencing project: providing services to taxonomists for standard genome sequencing and annotation.</title>
        <authorList>
            <consortium name="The Broad Institute Genomics Platform"/>
            <consortium name="The Broad Institute Genome Sequencing Center for Infectious Disease"/>
            <person name="Wu L."/>
            <person name="Ma J."/>
        </authorList>
    </citation>
    <scope>NUCLEOTIDE SEQUENCE [LARGE SCALE GENOMIC DNA]</scope>
    <source>
        <strain evidence="8">JCM 18055</strain>
    </source>
</reference>
<comment type="caution">
    <text evidence="7">The sequence shown here is derived from an EMBL/GenBank/DDBJ whole genome shotgun (WGS) entry which is preliminary data.</text>
</comment>
<evidence type="ECO:0000256" key="3">
    <source>
        <dbReference type="ARBA" id="ARBA00022729"/>
    </source>
</evidence>